<reference evidence="2 3" key="1">
    <citation type="submission" date="2023-05" db="EMBL/GenBank/DDBJ databases">
        <title>Rombocin, a short stable natural nisin variant, displays selective antimicrobial activity against Listeria monocytogenes and employs dual mode of action to kill target bacterial strains.</title>
        <authorList>
            <person name="Wambui J."/>
            <person name="Stephan R."/>
            <person name="Kuipers O.P."/>
        </authorList>
    </citation>
    <scope>NUCLEOTIDE SEQUENCE [LARGE SCALE GENOMIC DNA]</scope>
    <source>
        <strain evidence="2 3">RC002</strain>
    </source>
</reference>
<name>A0ABT7E601_9FIRM</name>
<keyword evidence="1" id="KW-0812">Transmembrane</keyword>
<organism evidence="2 3">
    <name type="scientific">Romboutsia sedimentorum</name>
    <dbReference type="NCBI Taxonomy" id="1368474"/>
    <lineage>
        <taxon>Bacteria</taxon>
        <taxon>Bacillati</taxon>
        <taxon>Bacillota</taxon>
        <taxon>Clostridia</taxon>
        <taxon>Peptostreptococcales</taxon>
        <taxon>Peptostreptococcaceae</taxon>
        <taxon>Romboutsia</taxon>
    </lineage>
</organism>
<keyword evidence="1" id="KW-1133">Transmembrane helix</keyword>
<accession>A0ABT7E601</accession>
<keyword evidence="3" id="KW-1185">Reference proteome</keyword>
<feature type="transmembrane region" description="Helical" evidence="1">
    <location>
        <begin position="32"/>
        <end position="50"/>
    </location>
</feature>
<dbReference type="EMBL" id="JASKYM010000001">
    <property type="protein sequence ID" value="MDK2562348.1"/>
    <property type="molecule type" value="Genomic_DNA"/>
</dbReference>
<gene>
    <name evidence="2" type="ORF">QOZ84_02215</name>
</gene>
<evidence type="ECO:0000313" key="3">
    <source>
        <dbReference type="Proteomes" id="UP001301012"/>
    </source>
</evidence>
<sequence>MIEKLNSTLDKVNTLVGVEMDIPKPTKSGLKLSRAFSVVLGIGGIALGIIYTSKLLITLGTLGAISTIATTHELKKF</sequence>
<comment type="caution">
    <text evidence="2">The sequence shown here is derived from an EMBL/GenBank/DDBJ whole genome shotgun (WGS) entry which is preliminary data.</text>
</comment>
<dbReference type="RefSeq" id="WP_284131328.1">
    <property type="nucleotide sequence ID" value="NZ_JASKYM010000001.1"/>
</dbReference>
<evidence type="ECO:0008006" key="4">
    <source>
        <dbReference type="Google" id="ProtNLM"/>
    </source>
</evidence>
<evidence type="ECO:0000256" key="1">
    <source>
        <dbReference type="SAM" id="Phobius"/>
    </source>
</evidence>
<proteinExistence type="predicted"/>
<dbReference type="Proteomes" id="UP001301012">
    <property type="component" value="Unassembled WGS sequence"/>
</dbReference>
<protein>
    <recommendedName>
        <fullName evidence="4">DUF2892 domain-containing protein</fullName>
    </recommendedName>
</protein>
<evidence type="ECO:0000313" key="2">
    <source>
        <dbReference type="EMBL" id="MDK2562348.1"/>
    </source>
</evidence>
<keyword evidence="1" id="KW-0472">Membrane</keyword>